<keyword evidence="3" id="KW-1185">Reference proteome</keyword>
<dbReference type="EMBL" id="BAAAZW010000005">
    <property type="protein sequence ID" value="GAA3958956.1"/>
    <property type="molecule type" value="Genomic_DNA"/>
</dbReference>
<evidence type="ECO:0000313" key="2">
    <source>
        <dbReference type="EMBL" id="GAA3958956.1"/>
    </source>
</evidence>
<dbReference type="Proteomes" id="UP001418444">
    <property type="component" value="Unassembled WGS sequence"/>
</dbReference>
<gene>
    <name evidence="2" type="ORF">GCM10022231_18230</name>
</gene>
<proteinExistence type="predicted"/>
<name>A0ABP7P3A8_9ACTN</name>
<sequence>MEDWVVPIGMIVIILVSISVLACVVSMLFSSGVRRPKVPEYTLDQEWTRAPALFSATEIEPMALPRHFEPADTEGGYASGKW</sequence>
<protein>
    <submittedName>
        <fullName evidence="2">Uncharacterized protein</fullName>
    </submittedName>
</protein>
<keyword evidence="1" id="KW-0472">Membrane</keyword>
<feature type="transmembrane region" description="Helical" evidence="1">
    <location>
        <begin position="6"/>
        <end position="29"/>
    </location>
</feature>
<comment type="caution">
    <text evidence="2">The sequence shown here is derived from an EMBL/GenBank/DDBJ whole genome shotgun (WGS) entry which is preliminary data.</text>
</comment>
<keyword evidence="1" id="KW-1133">Transmembrane helix</keyword>
<accession>A0ABP7P3A8</accession>
<evidence type="ECO:0000256" key="1">
    <source>
        <dbReference type="SAM" id="Phobius"/>
    </source>
</evidence>
<reference evidence="3" key="1">
    <citation type="journal article" date="2019" name="Int. J. Syst. Evol. Microbiol.">
        <title>The Global Catalogue of Microorganisms (GCM) 10K type strain sequencing project: providing services to taxonomists for standard genome sequencing and annotation.</title>
        <authorList>
            <consortium name="The Broad Institute Genomics Platform"/>
            <consortium name="The Broad Institute Genome Sequencing Center for Infectious Disease"/>
            <person name="Wu L."/>
            <person name="Ma J."/>
        </authorList>
    </citation>
    <scope>NUCLEOTIDE SEQUENCE [LARGE SCALE GENOMIC DNA]</scope>
    <source>
        <strain evidence="3">JCM 16923</strain>
    </source>
</reference>
<keyword evidence="1" id="KW-0812">Transmembrane</keyword>
<organism evidence="2 3">
    <name type="scientific">Gordonia caeni</name>
    <dbReference type="NCBI Taxonomy" id="1007097"/>
    <lineage>
        <taxon>Bacteria</taxon>
        <taxon>Bacillati</taxon>
        <taxon>Actinomycetota</taxon>
        <taxon>Actinomycetes</taxon>
        <taxon>Mycobacteriales</taxon>
        <taxon>Gordoniaceae</taxon>
        <taxon>Gordonia</taxon>
    </lineage>
</organism>
<evidence type="ECO:0000313" key="3">
    <source>
        <dbReference type="Proteomes" id="UP001418444"/>
    </source>
</evidence>